<organism evidence="9 10">
    <name type="scientific">Neptunitalea chrysea</name>
    <dbReference type="NCBI Taxonomy" id="1647581"/>
    <lineage>
        <taxon>Bacteria</taxon>
        <taxon>Pseudomonadati</taxon>
        <taxon>Bacteroidota</taxon>
        <taxon>Flavobacteriia</taxon>
        <taxon>Flavobacteriales</taxon>
        <taxon>Flavobacteriaceae</taxon>
        <taxon>Neptunitalea</taxon>
    </lineage>
</organism>
<dbReference type="PANTHER" id="PTHR30576:SF0">
    <property type="entry name" value="UNDECAPRENYL-PHOSPHATE N-ACETYLGALACTOSAMINYL 1-PHOSPHATE TRANSFERASE-RELATED"/>
    <property type="match status" value="1"/>
</dbReference>
<name>A0A9W6B683_9FLAO</name>
<feature type="transmembrane region" description="Helical" evidence="7">
    <location>
        <begin position="277"/>
        <end position="303"/>
    </location>
</feature>
<proteinExistence type="inferred from homology"/>
<evidence type="ECO:0000256" key="5">
    <source>
        <dbReference type="ARBA" id="ARBA00022989"/>
    </source>
</evidence>
<keyword evidence="4 7" id="KW-0812">Transmembrane</keyword>
<evidence type="ECO:0000256" key="2">
    <source>
        <dbReference type="ARBA" id="ARBA00006464"/>
    </source>
</evidence>
<keyword evidence="10" id="KW-1185">Reference proteome</keyword>
<protein>
    <submittedName>
        <fullName evidence="9">Sugar transferase</fullName>
    </submittedName>
</protein>
<feature type="transmembrane region" description="Helical" evidence="7">
    <location>
        <begin position="21"/>
        <end position="44"/>
    </location>
</feature>
<dbReference type="GO" id="GO:0016020">
    <property type="term" value="C:membrane"/>
    <property type="evidence" value="ECO:0007669"/>
    <property type="project" value="UniProtKB-SubCell"/>
</dbReference>
<feature type="transmembrane region" description="Helical" evidence="7">
    <location>
        <begin position="82"/>
        <end position="102"/>
    </location>
</feature>
<feature type="transmembrane region" description="Helical" evidence="7">
    <location>
        <begin position="50"/>
        <end position="70"/>
    </location>
</feature>
<comment type="similarity">
    <text evidence="2">Belongs to the bacterial sugar transferase family.</text>
</comment>
<dbReference type="AlphaFoldDB" id="A0A9W6B683"/>
<keyword evidence="3 9" id="KW-0808">Transferase</keyword>
<comment type="subcellular location">
    <subcellularLocation>
        <location evidence="1">Membrane</location>
        <topology evidence="1">Multi-pass membrane protein</topology>
    </subcellularLocation>
</comment>
<reference evidence="9" key="1">
    <citation type="submission" date="2022-07" db="EMBL/GenBank/DDBJ databases">
        <title>Taxonomy of Novel Oxalotrophic and Methylotrophic Bacteria.</title>
        <authorList>
            <person name="Sahin N."/>
            <person name="Tani A."/>
        </authorList>
    </citation>
    <scope>NUCLEOTIDE SEQUENCE</scope>
    <source>
        <strain evidence="9">AM327</strain>
    </source>
</reference>
<dbReference type="EMBL" id="BRVP01000006">
    <property type="protein sequence ID" value="GLB52062.1"/>
    <property type="molecule type" value="Genomic_DNA"/>
</dbReference>
<sequence>MSSTKSNIHLELSERIILLRIFDNVFILFGLILVGEIFQFDYFLISSTNWYWVFVLLLYYNVFATVLEMYNLQKVAKSDQIIQNVLVVASLTTLFFLLTPYYTPVLPDNRMQLIYFYLAVTMSLMSWRYCYVFFVSSPRFYKTILLVGTASEVELMVKTITNDALTFVITGAVITDNSELKDVKVTIIPFDKLFQTVGEQKVSEVIVASNSKVEFPEQIVDVLIRLLEKGVPIKEYTHVYEDLTNRVPVQYVGKDFYKYFPFSRSNQNRLYLFFSRLLDILLSFIGLIGLLICFPVIIIGNLIGNRGPLFYVQERVGKNGEYFKIIKLRSMVVDAEKQGAVWAQQNDPRITLFGNFLRKSRLDEMPQFINVLKGEMSMIGPRPERPVFVRDLSKVIPFYEVRHMIKPGVTGWAQVSTEYGASEEDSLKKLQYDLYYIKHRSAFMDINIIFKTLSTILFYRGR</sequence>
<feature type="domain" description="Bacterial sugar transferase" evidence="8">
    <location>
        <begin position="276"/>
        <end position="457"/>
    </location>
</feature>
<accession>A0A9W6B683</accession>
<keyword evidence="5 7" id="KW-1133">Transmembrane helix</keyword>
<keyword evidence="6 7" id="KW-0472">Membrane</keyword>
<dbReference type="InterPro" id="IPR017475">
    <property type="entry name" value="EPS_sugar_tfrase"/>
</dbReference>
<dbReference type="PANTHER" id="PTHR30576">
    <property type="entry name" value="COLANIC BIOSYNTHESIS UDP-GLUCOSE LIPID CARRIER TRANSFERASE"/>
    <property type="match status" value="1"/>
</dbReference>
<dbReference type="GO" id="GO:0016780">
    <property type="term" value="F:phosphotransferase activity, for other substituted phosphate groups"/>
    <property type="evidence" value="ECO:0007669"/>
    <property type="project" value="TreeGrafter"/>
</dbReference>
<evidence type="ECO:0000256" key="7">
    <source>
        <dbReference type="SAM" id="Phobius"/>
    </source>
</evidence>
<comment type="caution">
    <text evidence="9">The sequence shown here is derived from an EMBL/GenBank/DDBJ whole genome shotgun (WGS) entry which is preliminary data.</text>
</comment>
<dbReference type="RefSeq" id="WP_281753115.1">
    <property type="nucleotide sequence ID" value="NZ_BRVP01000006.1"/>
</dbReference>
<evidence type="ECO:0000313" key="10">
    <source>
        <dbReference type="Proteomes" id="UP001143545"/>
    </source>
</evidence>
<evidence type="ECO:0000256" key="6">
    <source>
        <dbReference type="ARBA" id="ARBA00023136"/>
    </source>
</evidence>
<dbReference type="InterPro" id="IPR003362">
    <property type="entry name" value="Bact_transf"/>
</dbReference>
<gene>
    <name evidence="9" type="ORF">NBRC110019_11010</name>
</gene>
<dbReference type="Proteomes" id="UP001143545">
    <property type="component" value="Unassembled WGS sequence"/>
</dbReference>
<dbReference type="Pfam" id="PF02397">
    <property type="entry name" value="Bac_transf"/>
    <property type="match status" value="1"/>
</dbReference>
<evidence type="ECO:0000256" key="1">
    <source>
        <dbReference type="ARBA" id="ARBA00004141"/>
    </source>
</evidence>
<feature type="transmembrane region" description="Helical" evidence="7">
    <location>
        <begin position="114"/>
        <end position="134"/>
    </location>
</feature>
<evidence type="ECO:0000259" key="8">
    <source>
        <dbReference type="Pfam" id="PF02397"/>
    </source>
</evidence>
<evidence type="ECO:0000256" key="3">
    <source>
        <dbReference type="ARBA" id="ARBA00022679"/>
    </source>
</evidence>
<evidence type="ECO:0000256" key="4">
    <source>
        <dbReference type="ARBA" id="ARBA00022692"/>
    </source>
</evidence>
<evidence type="ECO:0000313" key="9">
    <source>
        <dbReference type="EMBL" id="GLB52062.1"/>
    </source>
</evidence>
<dbReference type="NCBIfam" id="TIGR03025">
    <property type="entry name" value="EPS_sugtrans"/>
    <property type="match status" value="1"/>
</dbReference>